<protein>
    <submittedName>
        <fullName evidence="1">Uncharacterized protein</fullName>
    </submittedName>
</protein>
<dbReference type="EMBL" id="QHJG01000027">
    <property type="protein sequence ID" value="PWY54837.1"/>
    <property type="molecule type" value="Genomic_DNA"/>
</dbReference>
<dbReference type="AlphaFoldDB" id="A0A317U208"/>
<accession>A0A317U208</accession>
<gene>
    <name evidence="1" type="ORF">DGG96_15175</name>
</gene>
<organism evidence="1 2">
    <name type="scientific">Legionella qingyii</name>
    <dbReference type="NCBI Taxonomy" id="2184757"/>
    <lineage>
        <taxon>Bacteria</taxon>
        <taxon>Pseudomonadati</taxon>
        <taxon>Pseudomonadota</taxon>
        <taxon>Gammaproteobacteria</taxon>
        <taxon>Legionellales</taxon>
        <taxon>Legionellaceae</taxon>
        <taxon>Legionella</taxon>
    </lineage>
</organism>
<reference evidence="1 2" key="1">
    <citation type="submission" date="2018-05" db="EMBL/GenBank/DDBJ databases">
        <title>Legionella qingyii sp.nov., whole genome shotgun sequence.</title>
        <authorList>
            <person name="Wu H."/>
            <person name="Zhu Q."/>
            <person name="Hu C."/>
        </authorList>
    </citation>
    <scope>NUCLEOTIDE SEQUENCE [LARGE SCALE GENOMIC DNA]</scope>
    <source>
        <strain evidence="1 2">HEB18</strain>
    </source>
</reference>
<evidence type="ECO:0000313" key="2">
    <source>
        <dbReference type="Proteomes" id="UP000247152"/>
    </source>
</evidence>
<evidence type="ECO:0000313" key="1">
    <source>
        <dbReference type="EMBL" id="PWY54837.1"/>
    </source>
</evidence>
<sequence length="61" mass="6760">MSHFPFFPRGEGARGADDPKFFSHIQAKFLLLLELKAKKLKNLSTGSSILGILFPALERAT</sequence>
<dbReference type="Proteomes" id="UP000247152">
    <property type="component" value="Unassembled WGS sequence"/>
</dbReference>
<name>A0A317U208_9GAMM</name>
<proteinExistence type="predicted"/>
<comment type="caution">
    <text evidence="1">The sequence shown here is derived from an EMBL/GenBank/DDBJ whole genome shotgun (WGS) entry which is preliminary data.</text>
</comment>